<dbReference type="RefSeq" id="WP_058622235.1">
    <property type="nucleotide sequence ID" value="NZ_LDRT01000005.1"/>
</dbReference>
<dbReference type="PANTHER" id="PTHR42709">
    <property type="entry name" value="ALKALINE PHOSPHATASE LIKE PROTEIN"/>
    <property type="match status" value="1"/>
</dbReference>
<evidence type="ECO:0000256" key="7">
    <source>
        <dbReference type="SAM" id="Phobius"/>
    </source>
</evidence>
<organism evidence="9 10">
    <name type="scientific">Microbacterium testaceum</name>
    <name type="common">Aureobacterium testaceum</name>
    <name type="synonym">Brevibacterium testaceum</name>
    <dbReference type="NCBI Taxonomy" id="2033"/>
    <lineage>
        <taxon>Bacteria</taxon>
        <taxon>Bacillati</taxon>
        <taxon>Actinomycetota</taxon>
        <taxon>Actinomycetes</taxon>
        <taxon>Micrococcales</taxon>
        <taxon>Microbacteriaceae</taxon>
        <taxon>Microbacterium</taxon>
    </lineage>
</organism>
<proteinExistence type="inferred from homology"/>
<evidence type="ECO:0000256" key="1">
    <source>
        <dbReference type="ARBA" id="ARBA00004651"/>
    </source>
</evidence>
<sequence>MNEILTWLLDMVQNVDPVLRTILAGIAVMLETSVLVGLIVPGDTMVIVAGTAVASPLEGVILAAVVVVGALLGESGGFWLGRYFGPRIRASRLGQKLGERNWERADRYLRRRGGPAIFLSRFLPVLHSLVPLTVGMSGYSYRRFLAWTAPACAIWSALYISVAATAAGTYRELADRIHYAGYIFVGILVVFLVLVFIGKKVIERMERRHLADDVHPLESADGDVKD</sequence>
<dbReference type="Pfam" id="PF09335">
    <property type="entry name" value="VTT_dom"/>
    <property type="match status" value="1"/>
</dbReference>
<dbReference type="Proteomes" id="UP000075025">
    <property type="component" value="Unassembled WGS sequence"/>
</dbReference>
<feature type="transmembrane region" description="Helical" evidence="7">
    <location>
        <begin position="60"/>
        <end position="80"/>
    </location>
</feature>
<name>A0A147F1G2_MICTE</name>
<feature type="transmembrane region" description="Helical" evidence="7">
    <location>
        <begin position="144"/>
        <end position="167"/>
    </location>
</feature>
<protein>
    <recommendedName>
        <fullName evidence="8">VTT domain-containing protein</fullName>
    </recommendedName>
</protein>
<keyword evidence="3" id="KW-1003">Cell membrane</keyword>
<feature type="domain" description="VTT" evidence="8">
    <location>
        <begin position="40"/>
        <end position="162"/>
    </location>
</feature>
<comment type="similarity">
    <text evidence="2">Belongs to the DedA family.</text>
</comment>
<accession>A0A147F1G2</accession>
<evidence type="ECO:0000256" key="3">
    <source>
        <dbReference type="ARBA" id="ARBA00022475"/>
    </source>
</evidence>
<comment type="subcellular location">
    <subcellularLocation>
        <location evidence="1">Cell membrane</location>
        <topology evidence="1">Multi-pass membrane protein</topology>
    </subcellularLocation>
</comment>
<evidence type="ECO:0000259" key="8">
    <source>
        <dbReference type="Pfam" id="PF09335"/>
    </source>
</evidence>
<keyword evidence="6 7" id="KW-0472">Membrane</keyword>
<dbReference type="OrthoDB" id="9813426at2"/>
<dbReference type="InterPro" id="IPR051311">
    <property type="entry name" value="DedA_domain"/>
</dbReference>
<gene>
    <name evidence="9" type="ORF">NS220_00920</name>
</gene>
<evidence type="ECO:0000256" key="5">
    <source>
        <dbReference type="ARBA" id="ARBA00022989"/>
    </source>
</evidence>
<evidence type="ECO:0000256" key="4">
    <source>
        <dbReference type="ARBA" id="ARBA00022692"/>
    </source>
</evidence>
<evidence type="ECO:0000313" key="10">
    <source>
        <dbReference type="Proteomes" id="UP000075025"/>
    </source>
</evidence>
<dbReference type="AlphaFoldDB" id="A0A147F1G2"/>
<dbReference type="InterPro" id="IPR032816">
    <property type="entry name" value="VTT_dom"/>
</dbReference>
<feature type="transmembrane region" description="Helical" evidence="7">
    <location>
        <begin position="21"/>
        <end position="40"/>
    </location>
</feature>
<evidence type="ECO:0000313" key="9">
    <source>
        <dbReference type="EMBL" id="KTR96694.1"/>
    </source>
</evidence>
<dbReference type="PATRIC" id="fig|2033.6.peg.2748"/>
<dbReference type="PANTHER" id="PTHR42709:SF6">
    <property type="entry name" value="UNDECAPRENYL PHOSPHATE TRANSPORTER A"/>
    <property type="match status" value="1"/>
</dbReference>
<comment type="caution">
    <text evidence="9">The sequence shown here is derived from an EMBL/GenBank/DDBJ whole genome shotgun (WGS) entry which is preliminary data.</text>
</comment>
<keyword evidence="4 7" id="KW-0812">Transmembrane</keyword>
<reference evidence="9 10" key="1">
    <citation type="journal article" date="2016" name="Front. Microbiol.">
        <title>Genomic Resource of Rice Seed Associated Bacteria.</title>
        <authorList>
            <person name="Midha S."/>
            <person name="Bansal K."/>
            <person name="Sharma S."/>
            <person name="Kumar N."/>
            <person name="Patil P.P."/>
            <person name="Chaudhry V."/>
            <person name="Patil P.B."/>
        </authorList>
    </citation>
    <scope>NUCLEOTIDE SEQUENCE [LARGE SCALE GENOMIC DNA]</scope>
    <source>
        <strain evidence="9 10">NS220</strain>
    </source>
</reference>
<keyword evidence="5 7" id="KW-1133">Transmembrane helix</keyword>
<evidence type="ECO:0000256" key="6">
    <source>
        <dbReference type="ARBA" id="ARBA00023136"/>
    </source>
</evidence>
<feature type="transmembrane region" description="Helical" evidence="7">
    <location>
        <begin position="179"/>
        <end position="198"/>
    </location>
</feature>
<dbReference type="GO" id="GO:0005886">
    <property type="term" value="C:plasma membrane"/>
    <property type="evidence" value="ECO:0007669"/>
    <property type="project" value="UniProtKB-SubCell"/>
</dbReference>
<evidence type="ECO:0000256" key="2">
    <source>
        <dbReference type="ARBA" id="ARBA00010792"/>
    </source>
</evidence>
<dbReference type="EMBL" id="LDRT01000005">
    <property type="protein sequence ID" value="KTR96694.1"/>
    <property type="molecule type" value="Genomic_DNA"/>
</dbReference>